<keyword evidence="1" id="KW-0677">Repeat</keyword>
<evidence type="ECO:0000256" key="4">
    <source>
        <dbReference type="SAM" id="SignalP"/>
    </source>
</evidence>
<evidence type="ECO:0000313" key="7">
    <source>
        <dbReference type="EMBL" id="EFC37371.1"/>
    </source>
</evidence>
<dbReference type="GeneID" id="8853716"/>
<feature type="chain" id="PRO_5003038507" evidence="4">
    <location>
        <begin position="27"/>
        <end position="784"/>
    </location>
</feature>
<feature type="repeat" description="NHL" evidence="2">
    <location>
        <begin position="154"/>
        <end position="184"/>
    </location>
</feature>
<keyword evidence="3" id="KW-1133">Transmembrane helix</keyword>
<dbReference type="PROSITE" id="PS00022">
    <property type="entry name" value="EGF_1"/>
    <property type="match status" value="1"/>
</dbReference>
<keyword evidence="3" id="KW-0812">Transmembrane</keyword>
<dbReference type="OrthoDB" id="342730at2759"/>
<dbReference type="EMBL" id="GG738919">
    <property type="protein sequence ID" value="EFC37371.1"/>
    <property type="molecule type" value="Genomic_DNA"/>
</dbReference>
<evidence type="ECO:0000259" key="5">
    <source>
        <dbReference type="PROSITE" id="PS00022"/>
    </source>
</evidence>
<evidence type="ECO:0000313" key="8">
    <source>
        <dbReference type="Proteomes" id="UP000006671"/>
    </source>
</evidence>
<evidence type="ECO:0000256" key="3">
    <source>
        <dbReference type="SAM" id="Phobius"/>
    </source>
</evidence>
<sequence>MQTNQIHKVCCHIAILLFLLCAVVNAQLTAIKYNVSVVVAGEKEGSNIPSSFVFSRPNMFAISASSNILYMTEDSMTKIRMLDTVSGITTLTKDLEFQPGGVALYPNSNDLLISDPVGGVIVRLNSKGIQTIVAGMKGDLGYSGDNGLATRARLNTPTGVAVASNGEVYIADKSNHVIRKISLNGNISTIAGNGEEGFSGDGGNAKTAQLNSPIGLSISSTGELYIADSKNHVIRKIDANGIISTFAGNGTINGYGGDGSQAKQALLNTPYGVFFYESTGEVYIADTLNSLIRKVSKSGIISTVAGVPNSSGYSREDENVPATSALLSAPTSVALSSLGEMFIADNGNLYIRKVDTKGNSITLTLKPDFTGDVKKFTGDGYNSQQAFVYYPKHACTNILDETFIAESAYHKIRKISPNGIISQYAGTGDHGYSGDGSDAKLAKFNEPTRIACSKNGDIFIADLFNGAIRRIFASNGTVDTVVSGLGSPQAVILTESGELLVADRSSHVIRKISTNGVMSIIAGVLEDGGFNGDGLATKTKFSGPQDIALAPNGDLYIADYDNYLIRKLSKNGNITTVAGNGDSTVGEDFGIATSTGIGYPSSVAVSKEGEVFFSDGNNIRKITSKGILVTIFGSKNSSIPESYSDATTIFMSATGLSFTPKGDLLVSGGFSNRILKISKQACPANSLTDETNTFCLPLCFGTLYNDPLACSGNGNCTSINTCSCKSGFGGERCGDRVLPQPSTFSSKRGVNSMVLGSALSIYNGFTNMAMTIGMIVIYFILILQ</sequence>
<dbReference type="RefSeq" id="XP_002670115.1">
    <property type="nucleotide sequence ID" value="XM_002670069.1"/>
</dbReference>
<dbReference type="Pfam" id="PF25021">
    <property type="entry name" value="TEN_NHL"/>
    <property type="match status" value="4"/>
</dbReference>
<dbReference type="PROSITE" id="PS51125">
    <property type="entry name" value="NHL"/>
    <property type="match status" value="2"/>
</dbReference>
<feature type="repeat" description="NHL" evidence="2">
    <location>
        <begin position="209"/>
        <end position="240"/>
    </location>
</feature>
<keyword evidence="3" id="KW-0472">Membrane</keyword>
<dbReference type="InterPro" id="IPR000742">
    <property type="entry name" value="EGF"/>
</dbReference>
<proteinExistence type="predicted"/>
<dbReference type="InterPro" id="IPR001258">
    <property type="entry name" value="NHL_repeat"/>
</dbReference>
<evidence type="ECO:0000259" key="6">
    <source>
        <dbReference type="PROSITE" id="PS01186"/>
    </source>
</evidence>
<dbReference type="InParanoid" id="D2W0P2"/>
<name>D2W0P2_NAEGR</name>
<gene>
    <name evidence="7" type="ORF">NAEGRDRAFT_74930</name>
</gene>
<dbReference type="PANTHER" id="PTHR46388:SF2">
    <property type="entry name" value="NHL REPEAT-CONTAINING PROTEIN 2"/>
    <property type="match status" value="1"/>
</dbReference>
<feature type="domain" description="EGF-like" evidence="5 6">
    <location>
        <begin position="722"/>
        <end position="733"/>
    </location>
</feature>
<keyword evidence="8" id="KW-1185">Reference proteome</keyword>
<dbReference type="eggNOG" id="KOG2177">
    <property type="taxonomic scope" value="Eukaryota"/>
</dbReference>
<dbReference type="Gene3D" id="2.120.10.30">
    <property type="entry name" value="TolB, C-terminal domain"/>
    <property type="match status" value="5"/>
</dbReference>
<dbReference type="KEGG" id="ngr:NAEGRDRAFT_74930"/>
<keyword evidence="4" id="KW-0732">Signal</keyword>
<dbReference type="InterPro" id="IPR056822">
    <property type="entry name" value="TEN_NHL"/>
</dbReference>
<dbReference type="PANTHER" id="PTHR46388">
    <property type="entry name" value="NHL REPEAT-CONTAINING PROTEIN 2"/>
    <property type="match status" value="1"/>
</dbReference>
<feature type="signal peptide" evidence="4">
    <location>
        <begin position="1"/>
        <end position="26"/>
    </location>
</feature>
<organism evidence="8">
    <name type="scientific">Naegleria gruberi</name>
    <name type="common">Amoeba</name>
    <dbReference type="NCBI Taxonomy" id="5762"/>
    <lineage>
        <taxon>Eukaryota</taxon>
        <taxon>Discoba</taxon>
        <taxon>Heterolobosea</taxon>
        <taxon>Tetramitia</taxon>
        <taxon>Eutetramitia</taxon>
        <taxon>Vahlkampfiidae</taxon>
        <taxon>Naegleria</taxon>
    </lineage>
</organism>
<dbReference type="AlphaFoldDB" id="D2W0P2"/>
<dbReference type="STRING" id="5762.D2W0P2"/>
<dbReference type="SUPFAM" id="SSF101898">
    <property type="entry name" value="NHL repeat"/>
    <property type="match status" value="2"/>
</dbReference>
<evidence type="ECO:0000256" key="1">
    <source>
        <dbReference type="ARBA" id="ARBA00022737"/>
    </source>
</evidence>
<dbReference type="InterPro" id="IPR011042">
    <property type="entry name" value="6-blade_b-propeller_TolB-like"/>
</dbReference>
<dbReference type="Proteomes" id="UP000006671">
    <property type="component" value="Unassembled WGS sequence"/>
</dbReference>
<protein>
    <submittedName>
        <fullName evidence="7">Predicted protein</fullName>
    </submittedName>
</protein>
<accession>D2W0P2</accession>
<feature type="transmembrane region" description="Helical" evidence="3">
    <location>
        <begin position="761"/>
        <end position="783"/>
    </location>
</feature>
<dbReference type="PROSITE" id="PS01186">
    <property type="entry name" value="EGF_2"/>
    <property type="match status" value="1"/>
</dbReference>
<dbReference type="VEuPathDB" id="AmoebaDB:NAEGRDRAFT_74930"/>
<reference evidence="7 8" key="1">
    <citation type="journal article" date="2010" name="Cell">
        <title>The genome of Naegleria gruberi illuminates early eukaryotic versatility.</title>
        <authorList>
            <person name="Fritz-Laylin L.K."/>
            <person name="Prochnik S.E."/>
            <person name="Ginger M.L."/>
            <person name="Dacks J.B."/>
            <person name="Carpenter M.L."/>
            <person name="Field M.C."/>
            <person name="Kuo A."/>
            <person name="Paredez A."/>
            <person name="Chapman J."/>
            <person name="Pham J."/>
            <person name="Shu S."/>
            <person name="Neupane R."/>
            <person name="Cipriano M."/>
            <person name="Mancuso J."/>
            <person name="Tu H."/>
            <person name="Salamov A."/>
            <person name="Lindquist E."/>
            <person name="Shapiro H."/>
            <person name="Lucas S."/>
            <person name="Grigoriev I.V."/>
            <person name="Cande W.Z."/>
            <person name="Fulton C."/>
            <person name="Rokhsar D.S."/>
            <person name="Dawson S.C."/>
        </authorList>
    </citation>
    <scope>NUCLEOTIDE SEQUENCE [LARGE SCALE GENOMIC DNA]</scope>
    <source>
        <strain evidence="7 8">NEG-M</strain>
    </source>
</reference>
<evidence type="ECO:0000256" key="2">
    <source>
        <dbReference type="PROSITE-ProRule" id="PRU00504"/>
    </source>
</evidence>